<dbReference type="Gene3D" id="3.40.190.10">
    <property type="entry name" value="Periplasmic binding protein-like II"/>
    <property type="match status" value="2"/>
</dbReference>
<dbReference type="InterPro" id="IPR050490">
    <property type="entry name" value="Bact_solute-bd_prot1"/>
</dbReference>
<dbReference type="EMBL" id="JACEIQ010000003">
    <property type="protein sequence ID" value="MBA4493781.1"/>
    <property type="molecule type" value="Genomic_DNA"/>
</dbReference>
<dbReference type="SUPFAM" id="SSF53850">
    <property type="entry name" value="Periplasmic binding protein-like II"/>
    <property type="match status" value="1"/>
</dbReference>
<feature type="chain" id="PRO_5031122423" evidence="1">
    <location>
        <begin position="26"/>
        <end position="429"/>
    </location>
</feature>
<protein>
    <submittedName>
        <fullName evidence="2">Extracellular solute-binding protein</fullName>
    </submittedName>
</protein>
<evidence type="ECO:0000256" key="1">
    <source>
        <dbReference type="SAM" id="SignalP"/>
    </source>
</evidence>
<gene>
    <name evidence="2" type="ORF">H1191_05620</name>
</gene>
<reference evidence="2 3" key="1">
    <citation type="submission" date="2020-07" db="EMBL/GenBank/DDBJ databases">
        <authorList>
            <person name="Feng H."/>
        </authorList>
    </citation>
    <scope>NUCLEOTIDE SEQUENCE [LARGE SCALE GENOMIC DNA]</scope>
    <source>
        <strain evidence="3">s-10</strain>
    </source>
</reference>
<keyword evidence="1" id="KW-0732">Signal</keyword>
<comment type="caution">
    <text evidence="2">The sequence shown here is derived from an EMBL/GenBank/DDBJ whole genome shotgun (WGS) entry which is preliminary data.</text>
</comment>
<name>A0A7W1WQ18_9BACL</name>
<accession>A0A7W1WQ18</accession>
<sequence length="429" mass="47920">MRKVLLALLSLVVALSFTGCSGAQNAESSDGESVTLRIAWWGGQPRHDYTLKVIEMYEKQNPHVKIEAEYANWDDYWKKLAPMAAAGQLPDIIQMDTSYFAQYAQKGQLADLTQYTKNGTIDVSSINENALSTGMYENKLLGFNLGVTALSVITDDEKLKQAGFDPPKPDWTWDDFEKMALGVKSKLNIYGTNGMHPPDVFFPYYLRTKGQHMYSEDGTSLGYSDDSLFVEYFKRQLRLVEAGAFPTPDVTAQIKGFEDEIIVRGKAPMTWNWSNQYVGYAQLVKQPLELHLPPGPGQKEGLFLKPSMFFSVAKNSKHKEEAAKFINFFVNDIEANKLIKGDRGVPVSSKVAEGIKPVLAPEQAKVFEYVDKVTKNSSPLSPMDPVGASEVMKALKDVSDQILFKKITPEEGAVKFRQQANKILARNKS</sequence>
<dbReference type="PROSITE" id="PS51257">
    <property type="entry name" value="PROKAR_LIPOPROTEIN"/>
    <property type="match status" value="1"/>
</dbReference>
<dbReference type="Proteomes" id="UP000535491">
    <property type="component" value="Unassembled WGS sequence"/>
</dbReference>
<dbReference type="InterPro" id="IPR006059">
    <property type="entry name" value="SBP"/>
</dbReference>
<evidence type="ECO:0000313" key="3">
    <source>
        <dbReference type="Proteomes" id="UP000535491"/>
    </source>
</evidence>
<dbReference type="RefSeq" id="WP_181751018.1">
    <property type="nucleotide sequence ID" value="NZ_JACEIQ010000003.1"/>
</dbReference>
<dbReference type="PANTHER" id="PTHR43649:SF11">
    <property type="entry name" value="ABC TRANSPORTER SUBSTRATE-BINDING PROTEIN YESO-RELATED"/>
    <property type="match status" value="1"/>
</dbReference>
<dbReference type="AlphaFoldDB" id="A0A7W1WQ18"/>
<dbReference type="PANTHER" id="PTHR43649">
    <property type="entry name" value="ARABINOSE-BINDING PROTEIN-RELATED"/>
    <property type="match status" value="1"/>
</dbReference>
<proteinExistence type="predicted"/>
<feature type="signal peptide" evidence="1">
    <location>
        <begin position="1"/>
        <end position="25"/>
    </location>
</feature>
<dbReference type="Pfam" id="PF01547">
    <property type="entry name" value="SBP_bac_1"/>
    <property type="match status" value="1"/>
</dbReference>
<keyword evidence="3" id="KW-1185">Reference proteome</keyword>
<evidence type="ECO:0000313" key="2">
    <source>
        <dbReference type="EMBL" id="MBA4493781.1"/>
    </source>
</evidence>
<organism evidence="2 3">
    <name type="scientific">Paenactinomyces guangxiensis</name>
    <dbReference type="NCBI Taxonomy" id="1490290"/>
    <lineage>
        <taxon>Bacteria</taxon>
        <taxon>Bacillati</taxon>
        <taxon>Bacillota</taxon>
        <taxon>Bacilli</taxon>
        <taxon>Bacillales</taxon>
        <taxon>Thermoactinomycetaceae</taxon>
        <taxon>Paenactinomyces</taxon>
    </lineage>
</organism>